<feature type="transmembrane region" description="Helical" evidence="1">
    <location>
        <begin position="732"/>
        <end position="750"/>
    </location>
</feature>
<dbReference type="AlphaFoldDB" id="A0A4Q9V4I1"/>
<accession>A0A4Q9V4I1</accession>
<dbReference type="Proteomes" id="UP000293036">
    <property type="component" value="Unassembled WGS sequence"/>
</dbReference>
<name>A0A4Q9V4I1_9ACTO</name>
<feature type="signal peptide" evidence="2">
    <location>
        <begin position="1"/>
        <end position="35"/>
    </location>
</feature>
<dbReference type="RefSeq" id="WP_131279555.1">
    <property type="nucleotide sequence ID" value="NZ_SJDT01000001.1"/>
</dbReference>
<keyword evidence="1" id="KW-1133">Transmembrane helix</keyword>
<evidence type="ECO:0000256" key="1">
    <source>
        <dbReference type="SAM" id="Phobius"/>
    </source>
</evidence>
<evidence type="ECO:0000313" key="4">
    <source>
        <dbReference type="EMBL" id="TBW23907.1"/>
    </source>
</evidence>
<feature type="chain" id="PRO_5020285645" description="T-Q ester bond containing domain-containing protein" evidence="2">
    <location>
        <begin position="36"/>
        <end position="758"/>
    </location>
</feature>
<feature type="domain" description="T-Q ester bond containing" evidence="3">
    <location>
        <begin position="591"/>
        <end position="713"/>
    </location>
</feature>
<keyword evidence="5" id="KW-1185">Reference proteome</keyword>
<organism evidence="4 5">
    <name type="scientific">Arcanobacterium bovis</name>
    <dbReference type="NCBI Taxonomy" id="2529275"/>
    <lineage>
        <taxon>Bacteria</taxon>
        <taxon>Bacillati</taxon>
        <taxon>Actinomycetota</taxon>
        <taxon>Actinomycetes</taxon>
        <taxon>Actinomycetales</taxon>
        <taxon>Actinomycetaceae</taxon>
        <taxon>Arcanobacterium</taxon>
    </lineage>
</organism>
<evidence type="ECO:0000256" key="2">
    <source>
        <dbReference type="SAM" id="SignalP"/>
    </source>
</evidence>
<evidence type="ECO:0000313" key="5">
    <source>
        <dbReference type="Proteomes" id="UP000293036"/>
    </source>
</evidence>
<keyword evidence="1" id="KW-0812">Transmembrane</keyword>
<dbReference type="Pfam" id="PF18202">
    <property type="entry name" value="TQ"/>
    <property type="match status" value="1"/>
</dbReference>
<keyword evidence="2" id="KW-0732">Signal</keyword>
<evidence type="ECO:0000259" key="3">
    <source>
        <dbReference type="Pfam" id="PF18202"/>
    </source>
</evidence>
<dbReference type="OrthoDB" id="3242564at2"/>
<protein>
    <recommendedName>
        <fullName evidence="3">T-Q ester bond containing domain-containing protein</fullName>
    </recommendedName>
</protein>
<gene>
    <name evidence="4" type="ORF">EZJ44_01945</name>
</gene>
<dbReference type="EMBL" id="SJDT01000001">
    <property type="protein sequence ID" value="TBW23907.1"/>
    <property type="molecule type" value="Genomic_DNA"/>
</dbReference>
<keyword evidence="1" id="KW-0472">Membrane</keyword>
<proteinExistence type="predicted"/>
<comment type="caution">
    <text evidence="4">The sequence shown here is derived from an EMBL/GenBank/DDBJ whole genome shotgun (WGS) entry which is preliminary data.</text>
</comment>
<reference evidence="4 5" key="1">
    <citation type="submission" date="2019-02" db="EMBL/GenBank/DDBJ databases">
        <title>Arcanobacterium bovis sp. nov., isolated from the milk of a cow with mastitis.</title>
        <authorList>
            <person name="Sammra O."/>
            <person name="Foster G."/>
            <person name="Hassan A."/>
            <person name="Alssahen M."/>
            <person name="Laemmler C."/>
            <person name="Borowiak M."/>
            <person name="Malorny B."/>
            <person name="Abdulmawjood A."/>
        </authorList>
    </citation>
    <scope>NUCLEOTIDE SEQUENCE [LARGE SCALE GENOMIC DNA]</scope>
    <source>
        <strain evidence="4 5">C605018/01/1</strain>
    </source>
</reference>
<dbReference type="NCBIfam" id="NF033903">
    <property type="entry name" value="VaFE_rpt"/>
    <property type="match status" value="1"/>
</dbReference>
<dbReference type="Gene3D" id="2.60.40.3930">
    <property type="match status" value="1"/>
</dbReference>
<dbReference type="InterPro" id="IPR041100">
    <property type="entry name" value="TQ"/>
</dbReference>
<sequence length="758" mass="79875">MNSHVKRRGRTFAVFALCVALLGGYGATHVPAAHAAVSTTDPKGLGRIGYEIGSGSQLIWLGTQVPGTQTGGLVAYCIQGGKPAPASADQVISVATLDTSTPRVTGLELTTPQMAYLLDKYKDSKDPAVQSALSLLVHANFEEDSTGSTVYSDPSAQNVVSDILSIVRANAPQIETQAQAYVAEAKASAAVGYQPGGVTGEAQRRGDLHGIGVTNQAGNYIAGVPITVTLSDNAVFEATGSKTWTGQSQSSPLTLGWKATGNGVVTADYRYKAARKTLTKLVNGQVQDTLTYGNRSQGDPEEITIAGPSWTVTYDFQPMGTSQLAKISDTGSFTDTFDAVSDPSYGGGKWLNLDGSQTPVPVTYTATAYYVGDMPPAQTATVPAGATKIGSVDVVAKGPGKLTADFKADKPGFATVVWSVKKSAQPADVQQYIHADWADAYGIHAETTSYRRSVEVDSTMTIRETKSGTYLVDDLFVTGFPADHPDFAGDGYFAADTKVLKQTLLFFPEGQPVTEANKSNGEVIASVDVPAKNGFYASIGATDFKVKQDAAGNIPGTYVFVTSFAGDDRVKPFTSSVEDKHEQFAVTRTMPKLQTTATDTVDGDKQIKAEPNQSITDKVCDVNKTLIPGKEYEIVTTLHLQDGTPLLDENGKPVTVTSKFTPKTADECANVTITFDATNLVGKKVVVFEDVLRDGQTIGTHHDLNDSAQTVTVVDTPKPAAHAALAITGSSMPLIGAASGSLLALGLGLLKLRRKQLA</sequence>